<dbReference type="Pfam" id="PF19045">
    <property type="entry name" value="Ligase_CoA_2"/>
    <property type="match status" value="1"/>
</dbReference>
<dbReference type="PANTHER" id="PTHR43334">
    <property type="entry name" value="ACETATE--COA LIGASE [ADP-FORMING]"/>
    <property type="match status" value="1"/>
</dbReference>
<keyword evidence="2" id="KW-0547">Nucleotide-binding</keyword>
<evidence type="ECO:0000313" key="6">
    <source>
        <dbReference type="Proteomes" id="UP001379533"/>
    </source>
</evidence>
<protein>
    <recommendedName>
        <fullName evidence="4">Ligase-CoA domain-containing protein</fullName>
    </recommendedName>
</protein>
<evidence type="ECO:0000256" key="3">
    <source>
        <dbReference type="ARBA" id="ARBA00022840"/>
    </source>
</evidence>
<dbReference type="Proteomes" id="UP001379533">
    <property type="component" value="Chromosome"/>
</dbReference>
<accession>A0ABZ2K321</accession>
<evidence type="ECO:0000256" key="1">
    <source>
        <dbReference type="ARBA" id="ARBA00022598"/>
    </source>
</evidence>
<evidence type="ECO:0000313" key="5">
    <source>
        <dbReference type="EMBL" id="WXA91748.1"/>
    </source>
</evidence>
<gene>
    <name evidence="5" type="ORF">LZC95_35515</name>
</gene>
<sequence>MTNAGGPGILFADACEAHGITLPRLGTPTVERLRGYLPPHAGLSNPVDMIASATPEQFERTIEIVGNDPDIDALVVIYVRPYVTKPEAIAQAIAHAAGTVPDYKPIVPVFMSSQGAPTSLAFGPRGSLPRYRFPENAAIALSSAA</sequence>
<dbReference type="PANTHER" id="PTHR43334:SF2">
    <property type="entry name" value="ACETATE--COA LIGASE [ADP-FORMING]"/>
    <property type="match status" value="1"/>
</dbReference>
<keyword evidence="3" id="KW-0067">ATP-binding</keyword>
<proteinExistence type="predicted"/>
<name>A0ABZ2K321_9BACT</name>
<feature type="domain" description="Ligase-CoA" evidence="4">
    <location>
        <begin position="1"/>
        <end position="100"/>
    </location>
</feature>
<dbReference type="InterPro" id="IPR051538">
    <property type="entry name" value="Acyl-CoA_Synth/Transferase"/>
</dbReference>
<keyword evidence="1" id="KW-0436">Ligase</keyword>
<organism evidence="5 6">
    <name type="scientific">Pendulispora brunnea</name>
    <dbReference type="NCBI Taxonomy" id="2905690"/>
    <lineage>
        <taxon>Bacteria</taxon>
        <taxon>Pseudomonadati</taxon>
        <taxon>Myxococcota</taxon>
        <taxon>Myxococcia</taxon>
        <taxon>Myxococcales</taxon>
        <taxon>Sorangiineae</taxon>
        <taxon>Pendulisporaceae</taxon>
        <taxon>Pendulispora</taxon>
    </lineage>
</organism>
<dbReference type="RefSeq" id="WP_394842371.1">
    <property type="nucleotide sequence ID" value="NZ_CP089982.1"/>
</dbReference>
<dbReference type="SUPFAM" id="SSF52210">
    <property type="entry name" value="Succinyl-CoA synthetase domains"/>
    <property type="match status" value="1"/>
</dbReference>
<keyword evidence="6" id="KW-1185">Reference proteome</keyword>
<dbReference type="InterPro" id="IPR043938">
    <property type="entry name" value="Ligase_CoA_dom"/>
</dbReference>
<evidence type="ECO:0000259" key="4">
    <source>
        <dbReference type="Pfam" id="PF19045"/>
    </source>
</evidence>
<dbReference type="InterPro" id="IPR016102">
    <property type="entry name" value="Succinyl-CoA_synth-like"/>
</dbReference>
<dbReference type="EMBL" id="CP089982">
    <property type="protein sequence ID" value="WXA91748.1"/>
    <property type="molecule type" value="Genomic_DNA"/>
</dbReference>
<dbReference type="Gene3D" id="3.40.50.261">
    <property type="entry name" value="Succinyl-CoA synthetase domains"/>
    <property type="match status" value="1"/>
</dbReference>
<evidence type="ECO:0000256" key="2">
    <source>
        <dbReference type="ARBA" id="ARBA00022741"/>
    </source>
</evidence>
<reference evidence="5 6" key="1">
    <citation type="submission" date="2021-12" db="EMBL/GenBank/DDBJ databases">
        <title>Discovery of the Pendulisporaceae a myxobacterial family with distinct sporulation behavior and unique specialized metabolism.</title>
        <authorList>
            <person name="Garcia R."/>
            <person name="Popoff A."/>
            <person name="Bader C.D."/>
            <person name="Loehr J."/>
            <person name="Walesch S."/>
            <person name="Walt C."/>
            <person name="Boldt J."/>
            <person name="Bunk B."/>
            <person name="Haeckl F.J.F.P.J."/>
            <person name="Gunesch A.P."/>
            <person name="Birkelbach J."/>
            <person name="Nuebel U."/>
            <person name="Pietschmann T."/>
            <person name="Bach T."/>
            <person name="Mueller R."/>
        </authorList>
    </citation>
    <scope>NUCLEOTIDE SEQUENCE [LARGE SCALE GENOMIC DNA]</scope>
    <source>
        <strain evidence="5 6">MSr12523</strain>
    </source>
</reference>